<keyword evidence="1" id="KW-0732">Signal</keyword>
<keyword evidence="3" id="KW-1185">Reference proteome</keyword>
<reference evidence="2 3" key="1">
    <citation type="submission" date="2021-01" db="EMBL/GenBank/DDBJ databases">
        <title>Whole genome shotgun sequence of Asanoa siamensis NBRC 107932.</title>
        <authorList>
            <person name="Komaki H."/>
            <person name="Tamura T."/>
        </authorList>
    </citation>
    <scope>NUCLEOTIDE SEQUENCE [LARGE SCALE GENOMIC DNA]</scope>
    <source>
        <strain evidence="2 3">NBRC 107932</strain>
    </source>
</reference>
<feature type="chain" id="PRO_5046023879" evidence="1">
    <location>
        <begin position="22"/>
        <end position="61"/>
    </location>
</feature>
<comment type="caution">
    <text evidence="2">The sequence shown here is derived from an EMBL/GenBank/DDBJ whole genome shotgun (WGS) entry which is preliminary data.</text>
</comment>
<sequence>MRRKGLIVAAALGLLTLGAYSATDDAPAPAPVIQVTPDDGRHTYSIGPLVDLFDCPDPPRM</sequence>
<dbReference type="RefSeq" id="WP_203719116.1">
    <property type="nucleotide sequence ID" value="NZ_BONE01000130.1"/>
</dbReference>
<name>A0ABQ4D421_9ACTN</name>
<protein>
    <submittedName>
        <fullName evidence="2">Uncharacterized protein</fullName>
    </submittedName>
</protein>
<organism evidence="2 3">
    <name type="scientific">Asanoa siamensis</name>
    <dbReference type="NCBI Taxonomy" id="926357"/>
    <lineage>
        <taxon>Bacteria</taxon>
        <taxon>Bacillati</taxon>
        <taxon>Actinomycetota</taxon>
        <taxon>Actinomycetes</taxon>
        <taxon>Micromonosporales</taxon>
        <taxon>Micromonosporaceae</taxon>
        <taxon>Asanoa</taxon>
    </lineage>
</organism>
<proteinExistence type="predicted"/>
<evidence type="ECO:0000313" key="2">
    <source>
        <dbReference type="EMBL" id="GIF78289.1"/>
    </source>
</evidence>
<evidence type="ECO:0000313" key="3">
    <source>
        <dbReference type="Proteomes" id="UP000604117"/>
    </source>
</evidence>
<feature type="signal peptide" evidence="1">
    <location>
        <begin position="1"/>
        <end position="21"/>
    </location>
</feature>
<gene>
    <name evidence="2" type="ORF">Asi02nite_78070</name>
</gene>
<dbReference type="Proteomes" id="UP000604117">
    <property type="component" value="Unassembled WGS sequence"/>
</dbReference>
<dbReference type="EMBL" id="BONE01000130">
    <property type="protein sequence ID" value="GIF78289.1"/>
    <property type="molecule type" value="Genomic_DNA"/>
</dbReference>
<evidence type="ECO:0000256" key="1">
    <source>
        <dbReference type="SAM" id="SignalP"/>
    </source>
</evidence>
<accession>A0ABQ4D421</accession>